<keyword evidence="3" id="KW-1185">Reference proteome</keyword>
<dbReference type="InterPro" id="IPR014748">
    <property type="entry name" value="Enoyl-CoA_hydra_C"/>
</dbReference>
<evidence type="ECO:0000313" key="2">
    <source>
        <dbReference type="EMBL" id="MCL6269898.1"/>
    </source>
</evidence>
<reference evidence="2 3" key="1">
    <citation type="submission" date="2022-05" db="EMBL/GenBank/DDBJ databases">
        <authorList>
            <person name="Park J.-S."/>
        </authorList>
    </citation>
    <scope>NUCLEOTIDE SEQUENCE [LARGE SCALE GENOMIC DNA]</scope>
    <source>
        <strain evidence="2 3">2012CJ34-2</strain>
    </source>
</reference>
<dbReference type="Gene3D" id="1.10.12.10">
    <property type="entry name" value="Lyase 2-enoyl-coa Hydratase, Chain A, domain 2"/>
    <property type="match status" value="1"/>
</dbReference>
<accession>A0ABT0PET6</accession>
<comment type="caution">
    <text evidence="2">The sequence shown here is derived from an EMBL/GenBank/DDBJ whole genome shotgun (WGS) entry which is preliminary data.</text>
</comment>
<dbReference type="Gene3D" id="3.90.226.10">
    <property type="entry name" value="2-enoyl-CoA Hydratase, Chain A, domain 1"/>
    <property type="match status" value="1"/>
</dbReference>
<dbReference type="CDD" id="cd06558">
    <property type="entry name" value="crotonase-like"/>
    <property type="match status" value="1"/>
</dbReference>
<evidence type="ECO:0000256" key="1">
    <source>
        <dbReference type="ARBA" id="ARBA00005254"/>
    </source>
</evidence>
<evidence type="ECO:0000313" key="3">
    <source>
        <dbReference type="Proteomes" id="UP001203338"/>
    </source>
</evidence>
<dbReference type="PANTHER" id="PTHR42964:SF1">
    <property type="entry name" value="POLYKETIDE BIOSYNTHESIS ENOYL-COA HYDRATASE PKSH-RELATED"/>
    <property type="match status" value="1"/>
</dbReference>
<dbReference type="InterPro" id="IPR051683">
    <property type="entry name" value="Enoyl-CoA_Hydratase/Isomerase"/>
</dbReference>
<name>A0ABT0PET6_9GAMM</name>
<comment type="similarity">
    <text evidence="1">Belongs to the enoyl-CoA hydratase/isomerase family.</text>
</comment>
<dbReference type="EMBL" id="JAMFLX010000008">
    <property type="protein sequence ID" value="MCL6269898.1"/>
    <property type="molecule type" value="Genomic_DNA"/>
</dbReference>
<dbReference type="InterPro" id="IPR029045">
    <property type="entry name" value="ClpP/crotonase-like_dom_sf"/>
</dbReference>
<proteinExistence type="inferred from homology"/>
<dbReference type="SUPFAM" id="SSF52096">
    <property type="entry name" value="ClpP/crotonase"/>
    <property type="match status" value="1"/>
</dbReference>
<gene>
    <name evidence="2" type="ORF">M3P05_08105</name>
</gene>
<protein>
    <submittedName>
        <fullName evidence="2">Enoyl-CoA hydratase-related protein</fullName>
    </submittedName>
</protein>
<dbReference type="InterPro" id="IPR001753">
    <property type="entry name" value="Enoyl-CoA_hydra/iso"/>
</dbReference>
<dbReference type="RefSeq" id="WP_249699004.1">
    <property type="nucleotide sequence ID" value="NZ_JAMFLX010000008.1"/>
</dbReference>
<dbReference type="Proteomes" id="UP001203338">
    <property type="component" value="Unassembled WGS sequence"/>
</dbReference>
<organism evidence="2 3">
    <name type="scientific">Parendozoicomonas callyspongiae</name>
    <dbReference type="NCBI Taxonomy" id="2942213"/>
    <lineage>
        <taxon>Bacteria</taxon>
        <taxon>Pseudomonadati</taxon>
        <taxon>Pseudomonadota</taxon>
        <taxon>Gammaproteobacteria</taxon>
        <taxon>Oceanospirillales</taxon>
        <taxon>Endozoicomonadaceae</taxon>
        <taxon>Parendozoicomonas</taxon>
    </lineage>
</organism>
<dbReference type="Pfam" id="PF00378">
    <property type="entry name" value="ECH_1"/>
    <property type="match status" value="1"/>
</dbReference>
<sequence length="261" mass="28339">MTIETSVSNGIARLVLSRPEKRNAFDGGMIATITDILKEWSQLNDIRALVISAAGETFCAGADLGWMKRTANLDYQANRDDARKLAGMMEGIDHFPAPVITLVQGAAFGGALGIVCASDIVFASSDARFCLSEVRLGIIPAVISPYVIRVMGERAARRFMLTSELIDSQKALAMGFIHQLVDQPEDLPEQAEQVLTLLKNNSPAAVRACKQLIADVSGRPINSQLMEMTSEAIANIRQSSEGQEGLSAFLEKRSPAWQEKE</sequence>
<dbReference type="PANTHER" id="PTHR42964">
    <property type="entry name" value="ENOYL-COA HYDRATASE"/>
    <property type="match status" value="1"/>
</dbReference>